<evidence type="ECO:0000313" key="11">
    <source>
        <dbReference type="EMBL" id="SDE58887.1"/>
    </source>
</evidence>
<name>A0A1G7E5D2_9BACL</name>
<sequence>MNVWESFVIALSSIWNHKIRSVLTMLGIIIGVSAVIIVVAIGDGARKQMADELFSTDENAIPLYFEQAAIEENGEMIWVEPPAVTTEQLDTVKEVPGVKYVLGTNSGWGTMNHNEHSAEMEILGVDNQYFIAKDLTLLEGRRLNTRDNDSYSRVAMIDSLTRENMFGADEEAVGAIIDINDNPYKVVGVYESTLPPEFRHMDEFSNGQMLMPRTLISMMFGSPEIDTINVIADQPDTLTETGFAAADKLNEVIGSEEGMYVAEDMSAYVEEFDSFYATITLFISSIAGISLLVGGIGVMNIMLVSVTERTREIGLRKALGATRGQILRQFLIESVTLTSLGGLIGIGFAALVTAIAAQFLPFSPIINPLVVIIGILFSSMIGIVFGILPANKASKLSPIEALRYE</sequence>
<dbReference type="OrthoDB" id="9770036at2"/>
<dbReference type="GO" id="GO:0005886">
    <property type="term" value="C:plasma membrane"/>
    <property type="evidence" value="ECO:0007669"/>
    <property type="project" value="UniProtKB-SubCell"/>
</dbReference>
<protein>
    <submittedName>
        <fullName evidence="10">FtsX-like permease family protein</fullName>
    </submittedName>
    <submittedName>
        <fullName evidence="11">Putative ABC transport system permease protein</fullName>
    </submittedName>
</protein>
<keyword evidence="13" id="KW-1185">Reference proteome</keyword>
<reference evidence="10 13" key="2">
    <citation type="submission" date="2018-12" db="EMBL/GenBank/DDBJ databases">
        <title>Comparitive functional genomics of dry heat resistant strains isolated from the viking spacecraft.</title>
        <authorList>
            <person name="Seuylemezian A."/>
            <person name="Vaishampayan P."/>
        </authorList>
    </citation>
    <scope>NUCLEOTIDE SEQUENCE [LARGE SCALE GENOMIC DNA]</scope>
    <source>
        <strain evidence="10 13">M6-11</strain>
    </source>
</reference>
<feature type="transmembrane region" description="Helical" evidence="7">
    <location>
        <begin position="335"/>
        <end position="359"/>
    </location>
</feature>
<feature type="transmembrane region" description="Helical" evidence="7">
    <location>
        <begin position="21"/>
        <end position="42"/>
    </location>
</feature>
<dbReference type="Proteomes" id="UP000198823">
    <property type="component" value="Unassembled WGS sequence"/>
</dbReference>
<evidence type="ECO:0000256" key="6">
    <source>
        <dbReference type="ARBA" id="ARBA00038076"/>
    </source>
</evidence>
<evidence type="ECO:0000256" key="7">
    <source>
        <dbReference type="SAM" id="Phobius"/>
    </source>
</evidence>
<feature type="domain" description="MacB-like periplasmic core" evidence="9">
    <location>
        <begin position="21"/>
        <end position="241"/>
    </location>
</feature>
<dbReference type="Proteomes" id="UP000272481">
    <property type="component" value="Unassembled WGS sequence"/>
</dbReference>
<comment type="similarity">
    <text evidence="6">Belongs to the ABC-4 integral membrane protein family.</text>
</comment>
<keyword evidence="3 7" id="KW-0812">Transmembrane</keyword>
<reference evidence="11 12" key="1">
    <citation type="submission" date="2016-10" db="EMBL/GenBank/DDBJ databases">
        <authorList>
            <person name="de Groot N.N."/>
        </authorList>
    </citation>
    <scope>NUCLEOTIDE SEQUENCE [LARGE SCALE GENOMIC DNA]</scope>
    <source>
        <strain evidence="11 12">CGMCC 1.6762</strain>
    </source>
</reference>
<gene>
    <name evidence="10" type="ORF">EJA12_04440</name>
    <name evidence="11" type="ORF">SAMN04488126_11273</name>
</gene>
<dbReference type="EMBL" id="RWGW01000006">
    <property type="protein sequence ID" value="RSK34929.1"/>
    <property type="molecule type" value="Genomic_DNA"/>
</dbReference>
<feature type="transmembrane region" description="Helical" evidence="7">
    <location>
        <begin position="275"/>
        <end position="306"/>
    </location>
</feature>
<accession>A0A1G7E5D2</accession>
<feature type="domain" description="ABC3 transporter permease C-terminal" evidence="8">
    <location>
        <begin position="285"/>
        <end position="398"/>
    </location>
</feature>
<dbReference type="PANTHER" id="PTHR30572">
    <property type="entry name" value="MEMBRANE COMPONENT OF TRANSPORTER-RELATED"/>
    <property type="match status" value="1"/>
</dbReference>
<dbReference type="InterPro" id="IPR050250">
    <property type="entry name" value="Macrolide_Exporter_MacB"/>
</dbReference>
<dbReference type="GO" id="GO:0022857">
    <property type="term" value="F:transmembrane transporter activity"/>
    <property type="evidence" value="ECO:0007669"/>
    <property type="project" value="TreeGrafter"/>
</dbReference>
<dbReference type="AlphaFoldDB" id="A0A1G7E5D2"/>
<evidence type="ECO:0000313" key="13">
    <source>
        <dbReference type="Proteomes" id="UP000272481"/>
    </source>
</evidence>
<evidence type="ECO:0000259" key="8">
    <source>
        <dbReference type="Pfam" id="PF02687"/>
    </source>
</evidence>
<evidence type="ECO:0000256" key="2">
    <source>
        <dbReference type="ARBA" id="ARBA00022475"/>
    </source>
</evidence>
<comment type="subcellular location">
    <subcellularLocation>
        <location evidence="1">Cell membrane</location>
        <topology evidence="1">Multi-pass membrane protein</topology>
    </subcellularLocation>
</comment>
<dbReference type="STRING" id="426756.SAMN04488126_11273"/>
<evidence type="ECO:0000256" key="3">
    <source>
        <dbReference type="ARBA" id="ARBA00022692"/>
    </source>
</evidence>
<organism evidence="11 12">
    <name type="scientific">Bhargavaea beijingensis</name>
    <dbReference type="NCBI Taxonomy" id="426756"/>
    <lineage>
        <taxon>Bacteria</taxon>
        <taxon>Bacillati</taxon>
        <taxon>Bacillota</taxon>
        <taxon>Bacilli</taxon>
        <taxon>Bacillales</taxon>
        <taxon>Caryophanaceae</taxon>
        <taxon>Bhargavaea</taxon>
    </lineage>
</organism>
<evidence type="ECO:0000313" key="10">
    <source>
        <dbReference type="EMBL" id="RSK34929.1"/>
    </source>
</evidence>
<keyword evidence="5 7" id="KW-0472">Membrane</keyword>
<feature type="transmembrane region" description="Helical" evidence="7">
    <location>
        <begin position="365"/>
        <end position="388"/>
    </location>
</feature>
<keyword evidence="4 7" id="KW-1133">Transmembrane helix</keyword>
<dbReference type="EMBL" id="FNAR01000012">
    <property type="protein sequence ID" value="SDE58887.1"/>
    <property type="molecule type" value="Genomic_DNA"/>
</dbReference>
<keyword evidence="2" id="KW-1003">Cell membrane</keyword>
<proteinExistence type="inferred from homology"/>
<evidence type="ECO:0000313" key="12">
    <source>
        <dbReference type="Proteomes" id="UP000198823"/>
    </source>
</evidence>
<evidence type="ECO:0000256" key="4">
    <source>
        <dbReference type="ARBA" id="ARBA00022989"/>
    </source>
</evidence>
<dbReference type="Pfam" id="PF12704">
    <property type="entry name" value="MacB_PCD"/>
    <property type="match status" value="1"/>
</dbReference>
<evidence type="ECO:0000259" key="9">
    <source>
        <dbReference type="Pfam" id="PF12704"/>
    </source>
</evidence>
<evidence type="ECO:0000256" key="1">
    <source>
        <dbReference type="ARBA" id="ARBA00004651"/>
    </source>
</evidence>
<dbReference type="InterPro" id="IPR025857">
    <property type="entry name" value="MacB_PCD"/>
</dbReference>
<dbReference type="PANTHER" id="PTHR30572:SF4">
    <property type="entry name" value="ABC TRANSPORTER PERMEASE YTRF"/>
    <property type="match status" value="1"/>
</dbReference>
<dbReference type="InterPro" id="IPR003838">
    <property type="entry name" value="ABC3_permease_C"/>
</dbReference>
<evidence type="ECO:0000256" key="5">
    <source>
        <dbReference type="ARBA" id="ARBA00023136"/>
    </source>
</evidence>
<dbReference type="RefSeq" id="WP_092097553.1">
    <property type="nucleotide sequence ID" value="NZ_FNAR01000012.1"/>
</dbReference>
<dbReference type="Pfam" id="PF02687">
    <property type="entry name" value="FtsX"/>
    <property type="match status" value="1"/>
</dbReference>